<gene>
    <name evidence="1" type="ORF">QTP70_001516</name>
</gene>
<organism evidence="1 2">
    <name type="scientific">Hemibagrus guttatus</name>
    <dbReference type="NCBI Taxonomy" id="175788"/>
    <lineage>
        <taxon>Eukaryota</taxon>
        <taxon>Metazoa</taxon>
        <taxon>Chordata</taxon>
        <taxon>Craniata</taxon>
        <taxon>Vertebrata</taxon>
        <taxon>Euteleostomi</taxon>
        <taxon>Actinopterygii</taxon>
        <taxon>Neopterygii</taxon>
        <taxon>Teleostei</taxon>
        <taxon>Ostariophysi</taxon>
        <taxon>Siluriformes</taxon>
        <taxon>Bagridae</taxon>
        <taxon>Hemibagrus</taxon>
    </lineage>
</organism>
<protein>
    <submittedName>
        <fullName evidence="1">Uncharacterized protein</fullName>
    </submittedName>
</protein>
<sequence length="75" mass="8311">MGHGNFCTQQFFFSFCAVVKNQLIKSGERFQETPGVGHGSVWTPVARSAAVTAVNATAWHAGLTWWAPWATEWIE</sequence>
<name>A0AAE0QCV6_9TELE</name>
<keyword evidence="2" id="KW-1185">Reference proteome</keyword>
<dbReference type="AlphaFoldDB" id="A0AAE0QCV6"/>
<dbReference type="Proteomes" id="UP001274896">
    <property type="component" value="Unassembled WGS sequence"/>
</dbReference>
<reference evidence="1" key="1">
    <citation type="submission" date="2023-06" db="EMBL/GenBank/DDBJ databases">
        <title>Male Hemibagrus guttatus genome.</title>
        <authorList>
            <person name="Bian C."/>
        </authorList>
    </citation>
    <scope>NUCLEOTIDE SEQUENCE</scope>
    <source>
        <strain evidence="1">Male_cb2023</strain>
        <tissue evidence="1">Muscle</tissue>
    </source>
</reference>
<evidence type="ECO:0000313" key="1">
    <source>
        <dbReference type="EMBL" id="KAK3518514.1"/>
    </source>
</evidence>
<comment type="caution">
    <text evidence="1">The sequence shown here is derived from an EMBL/GenBank/DDBJ whole genome shotgun (WGS) entry which is preliminary data.</text>
</comment>
<proteinExistence type="predicted"/>
<dbReference type="EMBL" id="JAUCMX010000017">
    <property type="protein sequence ID" value="KAK3518514.1"/>
    <property type="molecule type" value="Genomic_DNA"/>
</dbReference>
<accession>A0AAE0QCV6</accession>
<evidence type="ECO:0000313" key="2">
    <source>
        <dbReference type="Proteomes" id="UP001274896"/>
    </source>
</evidence>